<reference evidence="5 6" key="1">
    <citation type="submission" date="2016-04" db="EMBL/GenBank/DDBJ databases">
        <title>Genome sequence of Methanobrevibacter filiformis DSM 11501.</title>
        <authorList>
            <person name="Poehlein A."/>
            <person name="Seedorf H."/>
            <person name="Daniel R."/>
        </authorList>
    </citation>
    <scope>NUCLEOTIDE SEQUENCE [LARGE SCALE GENOMIC DNA]</scope>
    <source>
        <strain evidence="5 6">DSM 11501</strain>
    </source>
</reference>
<evidence type="ECO:0000256" key="1">
    <source>
        <dbReference type="ARBA" id="ARBA00006814"/>
    </source>
</evidence>
<gene>
    <name evidence="5" type="primary">hycI</name>
    <name evidence="5" type="ORF">MBFIL_10320</name>
</gene>
<keyword evidence="3" id="KW-0064">Aspartyl protease</keyword>
<dbReference type="Pfam" id="PF01750">
    <property type="entry name" value="HycI"/>
    <property type="match status" value="1"/>
</dbReference>
<organism evidence="5 6">
    <name type="scientific">Methanobrevibacter filiformis</name>
    <dbReference type="NCBI Taxonomy" id="55758"/>
    <lineage>
        <taxon>Archaea</taxon>
        <taxon>Methanobacteriati</taxon>
        <taxon>Methanobacteriota</taxon>
        <taxon>Methanomada group</taxon>
        <taxon>Methanobacteria</taxon>
        <taxon>Methanobacteriales</taxon>
        <taxon>Methanobacteriaceae</taxon>
        <taxon>Methanobrevibacter</taxon>
    </lineage>
</organism>
<sequence length="167" mass="18638">MIFIFIKNDFKAFLENYDKLLVLGVGNELRGDDSLGPYFIESIGSKLSLDFFEKWNIVLVNAGSVPENFTGLIIKEKPSHILIVDAILMDDVPGFIKLITKEQIANYSPSTHSMSLSVIIKYLESKIDFNILLVGIQPETMGFAEDISSVVLNSISTLEELFISSIK</sequence>
<evidence type="ECO:0000313" key="6">
    <source>
        <dbReference type="Proteomes" id="UP000077066"/>
    </source>
</evidence>
<dbReference type="Gene3D" id="3.40.50.1450">
    <property type="entry name" value="HybD-like"/>
    <property type="match status" value="1"/>
</dbReference>
<accession>A0A162FQ95</accession>
<comment type="caution">
    <text evidence="5">The sequence shown here is derived from an EMBL/GenBank/DDBJ whole genome shotgun (WGS) entry which is preliminary data.</text>
</comment>
<name>A0A162FQ95_9EURY</name>
<dbReference type="GO" id="GO:0004190">
    <property type="term" value="F:aspartic-type endopeptidase activity"/>
    <property type="evidence" value="ECO:0007669"/>
    <property type="project" value="UniProtKB-KW"/>
</dbReference>
<dbReference type="InterPro" id="IPR004420">
    <property type="entry name" value="Pept_A31_hyd_mat_HycI"/>
</dbReference>
<evidence type="ECO:0000313" key="5">
    <source>
        <dbReference type="EMBL" id="KZX13510.1"/>
    </source>
</evidence>
<keyword evidence="6" id="KW-1185">Reference proteome</keyword>
<dbReference type="NCBIfam" id="TIGR00142">
    <property type="entry name" value="hycI"/>
    <property type="match status" value="1"/>
</dbReference>
<comment type="similarity">
    <text evidence="1">Belongs to the peptidase A31 family.</text>
</comment>
<dbReference type="Proteomes" id="UP000077066">
    <property type="component" value="Unassembled WGS sequence"/>
</dbReference>
<evidence type="ECO:0000256" key="3">
    <source>
        <dbReference type="ARBA" id="ARBA00022750"/>
    </source>
</evidence>
<dbReference type="SUPFAM" id="SSF53163">
    <property type="entry name" value="HybD-like"/>
    <property type="match status" value="1"/>
</dbReference>
<dbReference type="RefSeq" id="WP_066972170.1">
    <property type="nucleotide sequence ID" value="NZ_LWMT01000203.1"/>
</dbReference>
<dbReference type="NCBIfam" id="TIGR00072">
    <property type="entry name" value="hydrog_prot"/>
    <property type="match status" value="1"/>
</dbReference>
<dbReference type="EC" id="3.4.23.51" evidence="5"/>
<dbReference type="EMBL" id="LWMT01000203">
    <property type="protein sequence ID" value="KZX13510.1"/>
    <property type="molecule type" value="Genomic_DNA"/>
</dbReference>
<dbReference type="PRINTS" id="PR00446">
    <property type="entry name" value="HYDRGNUPTAKE"/>
</dbReference>
<dbReference type="PATRIC" id="fig|55758.3.peg.1181"/>
<dbReference type="GO" id="GO:0008047">
    <property type="term" value="F:enzyme activator activity"/>
    <property type="evidence" value="ECO:0007669"/>
    <property type="project" value="InterPro"/>
</dbReference>
<dbReference type="InterPro" id="IPR023430">
    <property type="entry name" value="Pept_HybD-like_dom_sf"/>
</dbReference>
<evidence type="ECO:0000256" key="2">
    <source>
        <dbReference type="ARBA" id="ARBA00022670"/>
    </source>
</evidence>
<keyword evidence="4 5" id="KW-0378">Hydrolase</keyword>
<dbReference type="PANTHER" id="PTHR30302">
    <property type="entry name" value="HYDROGENASE 1 MATURATION PROTEASE"/>
    <property type="match status" value="1"/>
</dbReference>
<dbReference type="AlphaFoldDB" id="A0A162FQ95"/>
<evidence type="ECO:0000256" key="4">
    <source>
        <dbReference type="ARBA" id="ARBA00022801"/>
    </source>
</evidence>
<dbReference type="OrthoDB" id="44145at2157"/>
<dbReference type="STRING" id="55758.MBFIL_10320"/>
<proteinExistence type="inferred from homology"/>
<dbReference type="GO" id="GO:0016485">
    <property type="term" value="P:protein processing"/>
    <property type="evidence" value="ECO:0007669"/>
    <property type="project" value="TreeGrafter"/>
</dbReference>
<keyword evidence="2 5" id="KW-0645">Protease</keyword>
<dbReference type="CDD" id="cd06067">
    <property type="entry name" value="H2MP_MemB-H2evol"/>
    <property type="match status" value="1"/>
</dbReference>
<protein>
    <submittedName>
        <fullName evidence="5">Hydrogenase 3 maturation protease</fullName>
        <ecNumber evidence="5">3.4.23.51</ecNumber>
    </submittedName>
</protein>
<dbReference type="PANTHER" id="PTHR30302:SF1">
    <property type="entry name" value="HYDROGENASE 2 MATURATION PROTEASE"/>
    <property type="match status" value="1"/>
</dbReference>
<dbReference type="InterPro" id="IPR000671">
    <property type="entry name" value="Peptidase_A31"/>
</dbReference>